<dbReference type="InterPro" id="IPR024789">
    <property type="entry name" value="APC4"/>
</dbReference>
<dbReference type="PANTHER" id="PTHR13260:SF0">
    <property type="entry name" value="ANAPHASE-PROMOTING COMPLEX SUBUNIT 4"/>
    <property type="match status" value="1"/>
</dbReference>
<dbReference type="GO" id="GO:0051301">
    <property type="term" value="P:cell division"/>
    <property type="evidence" value="ECO:0007669"/>
    <property type="project" value="UniProtKB-KW"/>
</dbReference>
<dbReference type="InterPro" id="IPR024977">
    <property type="entry name" value="Apc4-like_WD40_dom"/>
</dbReference>
<evidence type="ECO:0000259" key="5">
    <source>
        <dbReference type="Pfam" id="PF12894"/>
    </source>
</evidence>
<dbReference type="GO" id="GO:0070979">
    <property type="term" value="P:protein K11-linked ubiquitination"/>
    <property type="evidence" value="ECO:0007669"/>
    <property type="project" value="TreeGrafter"/>
</dbReference>
<gene>
    <name evidence="6" type="ORF">BV898_15538</name>
</gene>
<evidence type="ECO:0000313" key="6">
    <source>
        <dbReference type="EMBL" id="OWA51036.1"/>
    </source>
</evidence>
<dbReference type="GO" id="GO:0031145">
    <property type="term" value="P:anaphase-promoting complex-dependent catabolic process"/>
    <property type="evidence" value="ECO:0007669"/>
    <property type="project" value="InterPro"/>
</dbReference>
<keyword evidence="2" id="KW-0498">Mitosis</keyword>
<dbReference type="SUPFAM" id="SSF69322">
    <property type="entry name" value="Tricorn protease domain 2"/>
    <property type="match status" value="1"/>
</dbReference>
<comment type="caution">
    <text evidence="6">The sequence shown here is derived from an EMBL/GenBank/DDBJ whole genome shotgun (WGS) entry which is preliminary data.</text>
</comment>
<dbReference type="PANTHER" id="PTHR13260">
    <property type="entry name" value="ANAPHASE PROMOTING COMPLEX SUBUNIT 4 APC4"/>
    <property type="match status" value="1"/>
</dbReference>
<sequence>MPQLDVIQDRSAGQKIGHIALSTKQDLVAYSIGKGEVTIFNNDWMKVASYKPSDILSSETVAALAWRPDGRALAIAYSSGKLLVKNVETHETIAEFTLDDPTEWLDWSPSYWTPAEMDALSAKRQFDDRTHTCLQEIHLTKSPSVGGGETSSREPEKATAQLQMRNQRTLSILSLITTSKKLHLYAFGFLPLALVDLKETSELEIARVCQFYMSRDFDALVVVVQDTDHLMWELVYDTSVIRRHYEEIEILAKHSDYLWAYRKTLEASFKRLTTMKDDSRQELEDAIKLLLKQFERDFNAAKAVRPSIVPSITRRRDIEELSERNSVTVSTVVGKLPCISNHSSALGRQRRPFLALGATRKLFDRAFQDGASFLLKLFEVQHVVEKDAKRCHTTVSWLISQAEILNPPDNGGSLRKFTETDLDAVVSVLKDLFGDNPLPPADNPDEQAPWKMRHFGIDVYLTESDLTSPLDPSHSPFQPYYEKLQSVLEEKEANGFATGPYLGAFSALQNSAFGEEKISHHSDSALFTFHRTKTARQELTAFIQSLELAFSNVITVVSQALSVRRKELLIDGCDENARVAIYPVGRAEEISAGGQTPNFIQLACTQWEGGRQSLVIVKHDIRSGSSDNDGRLDLPCDLLATINPLWRNLVILGVQPLRDAFVIFVKNNPDGEVVMLQLQPVTLESRNLSQQLSPLLLKQARLTGVQSLGSSSNPDLISANGLLSVMAVVMPESRIRLFRLPDSKPPAIVDDTDKIAEEIRPDMSAAPA</sequence>
<dbReference type="AlphaFoldDB" id="A0A9X6RKT6"/>
<evidence type="ECO:0000256" key="4">
    <source>
        <dbReference type="ARBA" id="ARBA00023306"/>
    </source>
</evidence>
<evidence type="ECO:0000256" key="2">
    <source>
        <dbReference type="ARBA" id="ARBA00022776"/>
    </source>
</evidence>
<dbReference type="Gene3D" id="2.130.10.10">
    <property type="entry name" value="YVTN repeat-like/Quinoprotein amine dehydrogenase"/>
    <property type="match status" value="1"/>
</dbReference>
<feature type="domain" description="Anaphase-promoting complex subunit 4-like WD40" evidence="5">
    <location>
        <begin position="20"/>
        <end position="108"/>
    </location>
</feature>
<dbReference type="Proteomes" id="UP000192578">
    <property type="component" value="Unassembled WGS sequence"/>
</dbReference>
<dbReference type="Pfam" id="PF12894">
    <property type="entry name" value="ANAPC4_WD40"/>
    <property type="match status" value="1"/>
</dbReference>
<accession>A0A9X6RKT6</accession>
<evidence type="ECO:0000256" key="1">
    <source>
        <dbReference type="ARBA" id="ARBA00022618"/>
    </source>
</evidence>
<evidence type="ECO:0000256" key="3">
    <source>
        <dbReference type="ARBA" id="ARBA00022786"/>
    </source>
</evidence>
<dbReference type="GO" id="GO:0034399">
    <property type="term" value="C:nuclear periphery"/>
    <property type="evidence" value="ECO:0007669"/>
    <property type="project" value="TreeGrafter"/>
</dbReference>
<dbReference type="EMBL" id="MTYJ01000212">
    <property type="protein sequence ID" value="OWA51036.1"/>
    <property type="molecule type" value="Genomic_DNA"/>
</dbReference>
<dbReference type="GO" id="GO:0005680">
    <property type="term" value="C:anaphase-promoting complex"/>
    <property type="evidence" value="ECO:0007669"/>
    <property type="project" value="InterPro"/>
</dbReference>
<dbReference type="OrthoDB" id="2110451at2759"/>
<keyword evidence="3" id="KW-0833">Ubl conjugation pathway</keyword>
<keyword evidence="4" id="KW-0131">Cell cycle</keyword>
<organism evidence="6 7">
    <name type="scientific">Hypsibius exemplaris</name>
    <name type="common">Freshwater tardigrade</name>
    <dbReference type="NCBI Taxonomy" id="2072580"/>
    <lineage>
        <taxon>Eukaryota</taxon>
        <taxon>Metazoa</taxon>
        <taxon>Ecdysozoa</taxon>
        <taxon>Tardigrada</taxon>
        <taxon>Eutardigrada</taxon>
        <taxon>Parachela</taxon>
        <taxon>Hypsibioidea</taxon>
        <taxon>Hypsibiidae</taxon>
        <taxon>Hypsibius</taxon>
    </lineage>
</organism>
<proteinExistence type="predicted"/>
<reference evidence="7" key="1">
    <citation type="submission" date="2017-01" db="EMBL/GenBank/DDBJ databases">
        <title>Comparative genomics of anhydrobiosis in the tardigrade Hypsibius dujardini.</title>
        <authorList>
            <person name="Yoshida Y."/>
            <person name="Koutsovoulos G."/>
            <person name="Laetsch D."/>
            <person name="Stevens L."/>
            <person name="Kumar S."/>
            <person name="Horikawa D."/>
            <person name="Ishino K."/>
            <person name="Komine S."/>
            <person name="Tomita M."/>
            <person name="Blaxter M."/>
            <person name="Arakawa K."/>
        </authorList>
    </citation>
    <scope>NUCLEOTIDE SEQUENCE [LARGE SCALE GENOMIC DNA]</scope>
    <source>
        <strain evidence="7">Z151</strain>
    </source>
</reference>
<keyword evidence="7" id="KW-1185">Reference proteome</keyword>
<evidence type="ECO:0000313" key="7">
    <source>
        <dbReference type="Proteomes" id="UP000192578"/>
    </source>
</evidence>
<keyword evidence="1" id="KW-0132">Cell division</keyword>
<protein>
    <recommendedName>
        <fullName evidence="5">Anaphase-promoting complex subunit 4-like WD40 domain-containing protein</fullName>
    </recommendedName>
</protein>
<name>A0A9X6RKT6_HYPEX</name>
<dbReference type="InterPro" id="IPR015943">
    <property type="entry name" value="WD40/YVTN_repeat-like_dom_sf"/>
</dbReference>